<evidence type="ECO:0000313" key="1">
    <source>
        <dbReference type="EMBL" id="MBW4564941.1"/>
    </source>
</evidence>
<name>A0A951Q426_9NOST</name>
<reference evidence="1" key="2">
    <citation type="journal article" date="2022" name="Microbiol. Resour. Announc.">
        <title>Metagenome Sequencing to Explore Phylogenomics of Terrestrial Cyanobacteria.</title>
        <authorList>
            <person name="Ward R.D."/>
            <person name="Stajich J.E."/>
            <person name="Johansen J.R."/>
            <person name="Huntemann M."/>
            <person name="Clum A."/>
            <person name="Foster B."/>
            <person name="Foster B."/>
            <person name="Roux S."/>
            <person name="Palaniappan K."/>
            <person name="Varghese N."/>
            <person name="Mukherjee S."/>
            <person name="Reddy T.B.K."/>
            <person name="Daum C."/>
            <person name="Copeland A."/>
            <person name="Chen I.A."/>
            <person name="Ivanova N.N."/>
            <person name="Kyrpides N.C."/>
            <person name="Shapiro N."/>
            <person name="Eloe-Fadrosh E.A."/>
            <person name="Pietrasiak N."/>
        </authorList>
    </citation>
    <scope>NUCLEOTIDE SEQUENCE</scope>
    <source>
        <strain evidence="1">JT2-VF2</strain>
    </source>
</reference>
<dbReference type="AlphaFoldDB" id="A0A951Q426"/>
<protein>
    <submittedName>
        <fullName evidence="1">Uncharacterized protein</fullName>
    </submittedName>
</protein>
<dbReference type="EMBL" id="JAHHHN010000028">
    <property type="protein sequence ID" value="MBW4564941.1"/>
    <property type="molecule type" value="Genomic_DNA"/>
</dbReference>
<accession>A0A951Q426</accession>
<sequence length="84" mass="9644">MKRHLKELKSLQQSESNESILKNFQAFIAGAMTKINSALPGQTVVLIFTNGDRGTPIKARKTIEDWIDQQPWRERVQIHIQARS</sequence>
<evidence type="ECO:0000313" key="2">
    <source>
        <dbReference type="Proteomes" id="UP000715781"/>
    </source>
</evidence>
<dbReference type="Proteomes" id="UP000715781">
    <property type="component" value="Unassembled WGS sequence"/>
</dbReference>
<proteinExistence type="predicted"/>
<comment type="caution">
    <text evidence="1">The sequence shown here is derived from an EMBL/GenBank/DDBJ whole genome shotgun (WGS) entry which is preliminary data.</text>
</comment>
<gene>
    <name evidence="1" type="ORF">KME32_28305</name>
</gene>
<organism evidence="1 2">
    <name type="scientific">Mojavia pulchra JT2-VF2</name>
    <dbReference type="NCBI Taxonomy" id="287848"/>
    <lineage>
        <taxon>Bacteria</taxon>
        <taxon>Bacillati</taxon>
        <taxon>Cyanobacteriota</taxon>
        <taxon>Cyanophyceae</taxon>
        <taxon>Nostocales</taxon>
        <taxon>Nostocaceae</taxon>
    </lineage>
</organism>
<reference evidence="1" key="1">
    <citation type="submission" date="2021-05" db="EMBL/GenBank/DDBJ databases">
        <authorList>
            <person name="Pietrasiak N."/>
            <person name="Ward R."/>
            <person name="Stajich J.E."/>
            <person name="Kurbessoian T."/>
        </authorList>
    </citation>
    <scope>NUCLEOTIDE SEQUENCE</scope>
    <source>
        <strain evidence="1">JT2-VF2</strain>
    </source>
</reference>